<dbReference type="CDD" id="cd12913">
    <property type="entry name" value="PDC1_MCP_like"/>
    <property type="match status" value="1"/>
</dbReference>
<keyword evidence="1" id="KW-0472">Membrane</keyword>
<evidence type="ECO:0000256" key="1">
    <source>
        <dbReference type="SAM" id="Phobius"/>
    </source>
</evidence>
<proteinExistence type="predicted"/>
<evidence type="ECO:0000259" key="4">
    <source>
        <dbReference type="PROSITE" id="PS50887"/>
    </source>
</evidence>
<dbReference type="CDD" id="cd01948">
    <property type="entry name" value="EAL"/>
    <property type="match status" value="1"/>
</dbReference>
<feature type="transmembrane region" description="Helical" evidence="1">
    <location>
        <begin position="12"/>
        <end position="34"/>
    </location>
</feature>
<dbReference type="EMBL" id="ABNSCA010000007">
    <property type="protein sequence ID" value="ELN6933445.1"/>
    <property type="molecule type" value="Genomic_DNA"/>
</dbReference>
<dbReference type="GO" id="GO:0071111">
    <property type="term" value="F:cyclic-guanylate-specific phosphodiesterase activity"/>
    <property type="evidence" value="ECO:0007669"/>
    <property type="project" value="InterPro"/>
</dbReference>
<dbReference type="InterPro" id="IPR003660">
    <property type="entry name" value="HAMP_dom"/>
</dbReference>
<feature type="domain" description="EAL" evidence="2">
    <location>
        <begin position="594"/>
        <end position="849"/>
    </location>
</feature>
<sequence length="849" mass="94272">MAEMASSSKISLKTAVIVPLVVIFLLSISVVILVQKRSYEEAVHDLSDKQLSALTENVRNSLTSYLGAPFDAGLSMAHTIGFNHLYKPDDTTALQHYFLDAFQTIYAPIAQLDVIGFGSEAADYVGLRKESDGSHTLMVQDDRTNSKLVIYQGDTISENIRSVIDNYDPRVRPWYTPVAQERRPMWSSIYANADERQEITLSALAPVYDQQQFVGVVVTDIRINTFNNFLSALKEKTKASVYVMDEKQRLIAHSSPSSVVSWGTELSKKGDRLLASESADPIIKRHADAVKSQQMLEKRAAQRFEFLGHDGRYFSLISPYTDEYGLTWYIGISISESQLLGVLPKAQQESWVVGLSVGTIGVLFCMVIFSRITHPITTTATAAKNLANGHWESAMPKPGLIYETSLLVTAFNEMANNLRVSFKALRNQLVYDSLTKLYSREGLIDASRRVHPSQSGSLFLLGVNRFRDINDSVGHHKGDQLLISISERLKDLFDDNYILARTGGDEFAVYAPRVTSSEEITLTVNRLQQLFIAPFYMGEESVVMKVSIGVVCTDSESDMIRWLRNGSIALSNAKQDHTSVSHYRPEMADASKFRTQMLARIQDGINSQEFIPYYQPIIELESGKVVGAEALARWLSKQGIVSPLDFIPIAEDSGMIKEIGSQILQRACKETAQAIANNLWQSDFQLHVNISVNQLSREDFVAEVGQILLETGLPATNLTLEITESRLVDSAPTTLENMHKLRRLGIGIAIDDFGTGYSSLAYLHTLPFDCLKIDRAFVDKLSREELNNSVVAAIVNITRGFNVSVVAEGVETGLQAELLSELGCPLAQGFLYSRPVPFADWPSDLLSGK</sequence>
<dbReference type="InterPro" id="IPR000160">
    <property type="entry name" value="GGDEF_dom"/>
</dbReference>
<dbReference type="Gene3D" id="3.30.70.270">
    <property type="match status" value="1"/>
</dbReference>
<dbReference type="NCBIfam" id="TIGR00254">
    <property type="entry name" value="GGDEF"/>
    <property type="match status" value="1"/>
</dbReference>
<dbReference type="Gene3D" id="3.20.20.450">
    <property type="entry name" value="EAL domain"/>
    <property type="match status" value="1"/>
</dbReference>
<dbReference type="PROSITE" id="PS50883">
    <property type="entry name" value="EAL"/>
    <property type="match status" value="1"/>
</dbReference>
<dbReference type="Proteomes" id="UP001253463">
    <property type="component" value="Unassembled WGS sequence"/>
</dbReference>
<dbReference type="PROSITE" id="PS50885">
    <property type="entry name" value="HAMP"/>
    <property type="match status" value="1"/>
</dbReference>
<dbReference type="Pfam" id="PF00990">
    <property type="entry name" value="GGDEF"/>
    <property type="match status" value="1"/>
</dbReference>
<name>A0AAI9CVJ5_9VIBR</name>
<accession>A0AAI9CVJ5</accession>
<dbReference type="PANTHER" id="PTHR33121">
    <property type="entry name" value="CYCLIC DI-GMP PHOSPHODIESTERASE PDEF"/>
    <property type="match status" value="1"/>
</dbReference>
<reference evidence="5" key="1">
    <citation type="submission" date="2023-10" db="EMBL/GenBank/DDBJ databases">
        <authorList>
            <consortium name="PulseNet: The National Subtyping Network for Foodborne Disease Surveillance"/>
        </authorList>
    </citation>
    <scope>NUCLEOTIDE SEQUENCE</scope>
    <source>
        <strain evidence="5">PNUSAV004886</strain>
    </source>
</reference>
<dbReference type="Gene3D" id="3.30.450.20">
    <property type="entry name" value="PAS domain"/>
    <property type="match status" value="2"/>
</dbReference>
<dbReference type="InterPro" id="IPR043128">
    <property type="entry name" value="Rev_trsase/Diguanyl_cyclase"/>
</dbReference>
<keyword evidence="1" id="KW-1133">Transmembrane helix</keyword>
<dbReference type="SMART" id="SM00052">
    <property type="entry name" value="EAL"/>
    <property type="match status" value="1"/>
</dbReference>
<dbReference type="Pfam" id="PF22673">
    <property type="entry name" value="MCP-like_PDC_1"/>
    <property type="match status" value="1"/>
</dbReference>
<protein>
    <submittedName>
        <fullName evidence="5">EAL domain-containing protein</fullName>
    </submittedName>
</protein>
<dbReference type="SMART" id="SM00267">
    <property type="entry name" value="GGDEF"/>
    <property type="match status" value="1"/>
</dbReference>
<evidence type="ECO:0000259" key="3">
    <source>
        <dbReference type="PROSITE" id="PS50885"/>
    </source>
</evidence>
<feature type="domain" description="GGDEF" evidence="4">
    <location>
        <begin position="454"/>
        <end position="585"/>
    </location>
</feature>
<keyword evidence="1" id="KW-0812">Transmembrane</keyword>
<dbReference type="InterPro" id="IPR029787">
    <property type="entry name" value="Nucleotide_cyclase"/>
</dbReference>
<organism evidence="5 6">
    <name type="scientific">Vibrio navarrensis</name>
    <dbReference type="NCBI Taxonomy" id="29495"/>
    <lineage>
        <taxon>Bacteria</taxon>
        <taxon>Pseudomonadati</taxon>
        <taxon>Pseudomonadota</taxon>
        <taxon>Gammaproteobacteria</taxon>
        <taxon>Vibrionales</taxon>
        <taxon>Vibrionaceae</taxon>
        <taxon>Vibrio</taxon>
    </lineage>
</organism>
<evidence type="ECO:0000313" key="6">
    <source>
        <dbReference type="Proteomes" id="UP001253463"/>
    </source>
</evidence>
<dbReference type="PANTHER" id="PTHR33121:SF70">
    <property type="entry name" value="SIGNALING PROTEIN YKOW"/>
    <property type="match status" value="1"/>
</dbReference>
<feature type="transmembrane region" description="Helical" evidence="1">
    <location>
        <begin position="351"/>
        <end position="369"/>
    </location>
</feature>
<dbReference type="PROSITE" id="PS50887">
    <property type="entry name" value="GGDEF"/>
    <property type="match status" value="1"/>
</dbReference>
<dbReference type="CDD" id="cd01949">
    <property type="entry name" value="GGDEF"/>
    <property type="match status" value="1"/>
</dbReference>
<dbReference type="GO" id="GO:0007165">
    <property type="term" value="P:signal transduction"/>
    <property type="evidence" value="ECO:0007669"/>
    <property type="project" value="InterPro"/>
</dbReference>
<dbReference type="InterPro" id="IPR050706">
    <property type="entry name" value="Cyclic-di-GMP_PDE-like"/>
</dbReference>
<evidence type="ECO:0000313" key="5">
    <source>
        <dbReference type="EMBL" id="ELN6933445.1"/>
    </source>
</evidence>
<dbReference type="SUPFAM" id="SSF141868">
    <property type="entry name" value="EAL domain-like"/>
    <property type="match status" value="1"/>
</dbReference>
<dbReference type="SUPFAM" id="SSF55073">
    <property type="entry name" value="Nucleotide cyclase"/>
    <property type="match status" value="1"/>
</dbReference>
<comment type="caution">
    <text evidence="5">The sequence shown here is derived from an EMBL/GenBank/DDBJ whole genome shotgun (WGS) entry which is preliminary data.</text>
</comment>
<dbReference type="InterPro" id="IPR001633">
    <property type="entry name" value="EAL_dom"/>
</dbReference>
<evidence type="ECO:0000259" key="2">
    <source>
        <dbReference type="PROSITE" id="PS50883"/>
    </source>
</evidence>
<dbReference type="GO" id="GO:0016020">
    <property type="term" value="C:membrane"/>
    <property type="evidence" value="ECO:0007669"/>
    <property type="project" value="InterPro"/>
</dbReference>
<dbReference type="InterPro" id="IPR035919">
    <property type="entry name" value="EAL_sf"/>
</dbReference>
<dbReference type="Pfam" id="PF00563">
    <property type="entry name" value="EAL"/>
    <property type="match status" value="1"/>
</dbReference>
<dbReference type="Gene3D" id="6.10.340.10">
    <property type="match status" value="1"/>
</dbReference>
<dbReference type="SMART" id="SM00304">
    <property type="entry name" value="HAMP"/>
    <property type="match status" value="1"/>
</dbReference>
<feature type="domain" description="HAMP" evidence="3">
    <location>
        <begin position="370"/>
        <end position="423"/>
    </location>
</feature>
<dbReference type="SUPFAM" id="SSF158472">
    <property type="entry name" value="HAMP domain-like"/>
    <property type="match status" value="1"/>
</dbReference>
<dbReference type="Pfam" id="PF00672">
    <property type="entry name" value="HAMP"/>
    <property type="match status" value="1"/>
</dbReference>
<dbReference type="AlphaFoldDB" id="A0AAI9CVJ5"/>
<gene>
    <name evidence="5" type="ORF">RZY48_002875</name>
</gene>